<comment type="caution">
    <text evidence="1">The sequence shown here is derived from an EMBL/GenBank/DDBJ whole genome shotgun (WGS) entry which is preliminary data.</text>
</comment>
<accession>K2FWE9</accession>
<protein>
    <submittedName>
        <fullName evidence="1">Glycosyltransferase</fullName>
    </submittedName>
</protein>
<reference evidence="1" key="1">
    <citation type="journal article" date="2012" name="Science">
        <title>Fermentation, hydrogen, and sulfur metabolism in multiple uncultivated bacterial phyla.</title>
        <authorList>
            <person name="Wrighton K.C."/>
            <person name="Thomas B.C."/>
            <person name="Sharon I."/>
            <person name="Miller C.S."/>
            <person name="Castelle C.J."/>
            <person name="VerBerkmoes N.C."/>
            <person name="Wilkins M.J."/>
            <person name="Hettich R.L."/>
            <person name="Lipton M.S."/>
            <person name="Williams K.H."/>
            <person name="Long P.E."/>
            <person name="Banfield J.F."/>
        </authorList>
    </citation>
    <scope>NUCLEOTIDE SEQUENCE [LARGE SCALE GENOMIC DNA]</scope>
</reference>
<name>K2FWE9_9BACT</name>
<dbReference type="GO" id="GO:0016740">
    <property type="term" value="F:transferase activity"/>
    <property type="evidence" value="ECO:0007669"/>
    <property type="project" value="UniProtKB-KW"/>
</dbReference>
<sequence>METCYKLFKSEIIKNIDLVENRFWFEPEVTAKISRIKNLRIYEVWISYYWRTYEEWKKIWWKDWVRAIYCILKYWLFKK</sequence>
<organism evidence="1">
    <name type="scientific">uncultured bacterium</name>
    <name type="common">gcode 4</name>
    <dbReference type="NCBI Taxonomy" id="1234023"/>
    <lineage>
        <taxon>Bacteria</taxon>
        <taxon>environmental samples</taxon>
    </lineage>
</organism>
<dbReference type="AlphaFoldDB" id="K2FWE9"/>
<proteinExistence type="predicted"/>
<dbReference type="EMBL" id="AMFJ01000909">
    <property type="protein sequence ID" value="EKE26192.1"/>
    <property type="molecule type" value="Genomic_DNA"/>
</dbReference>
<gene>
    <name evidence="1" type="ORF">ACD_4C00393G0012</name>
</gene>
<keyword evidence="1" id="KW-0808">Transferase</keyword>
<evidence type="ECO:0000313" key="1">
    <source>
        <dbReference type="EMBL" id="EKE26192.1"/>
    </source>
</evidence>